<dbReference type="EMBL" id="JAEDXG010000038">
    <property type="protein sequence ID" value="MBH9700890.1"/>
    <property type="molecule type" value="Genomic_DNA"/>
</dbReference>
<proteinExistence type="predicted"/>
<evidence type="ECO:0000313" key="3">
    <source>
        <dbReference type="Proteomes" id="UP000645612"/>
    </source>
</evidence>
<organism evidence="2 3">
    <name type="scientific">Burkholderia cepacia</name>
    <name type="common">Pseudomonas cepacia</name>
    <dbReference type="NCBI Taxonomy" id="292"/>
    <lineage>
        <taxon>Bacteria</taxon>
        <taxon>Pseudomonadati</taxon>
        <taxon>Pseudomonadota</taxon>
        <taxon>Betaproteobacteria</taxon>
        <taxon>Burkholderiales</taxon>
        <taxon>Burkholderiaceae</taxon>
        <taxon>Burkholderia</taxon>
        <taxon>Burkholderia cepacia complex</taxon>
    </lineage>
</organism>
<dbReference type="Gene3D" id="3.40.50.1820">
    <property type="entry name" value="alpha/beta hydrolase"/>
    <property type="match status" value="1"/>
</dbReference>
<dbReference type="PRINTS" id="PR00111">
    <property type="entry name" value="ABHYDROLASE"/>
</dbReference>
<gene>
    <name evidence="2" type="ORF">JAO13_31090</name>
</gene>
<dbReference type="GO" id="GO:0016787">
    <property type="term" value="F:hydrolase activity"/>
    <property type="evidence" value="ECO:0007669"/>
    <property type="project" value="UniProtKB-KW"/>
</dbReference>
<evidence type="ECO:0000313" key="2">
    <source>
        <dbReference type="EMBL" id="MBH9700890.1"/>
    </source>
</evidence>
<sequence length="264" mass="28180">MTQPTPVVFIHGFIGTLDVRGWNGPHLAPDLLGYGAYRAAPFDAISLAGQVEHVRQTVDAHFGAQPVDVVGHSVGGAIAMLFAHAHPECVRRIVNVEGNFTLDDAFWSASVGRMTPDEADAMLDGLRADAPGWLRGAIDAPSPAQLDDARRWLAHQPASTLRAMGRSVVATTGEPGYLQALAQVFERHPVWLVAGERSRTGWHVPDWALARCAGFDTIAGCGHLIPAERPDAFRDAIGHILGAAGNSGRQAGKMSKPYDSPKFG</sequence>
<name>A0A8I1ASJ0_BURCE</name>
<dbReference type="SUPFAM" id="SSF53474">
    <property type="entry name" value="alpha/beta-Hydrolases"/>
    <property type="match status" value="1"/>
</dbReference>
<dbReference type="InterPro" id="IPR000073">
    <property type="entry name" value="AB_hydrolase_1"/>
</dbReference>
<dbReference type="PANTHER" id="PTHR43689">
    <property type="entry name" value="HYDROLASE"/>
    <property type="match status" value="1"/>
</dbReference>
<dbReference type="InterPro" id="IPR029058">
    <property type="entry name" value="AB_hydrolase_fold"/>
</dbReference>
<accession>A0A8I1ASJ0</accession>
<protein>
    <submittedName>
        <fullName evidence="2">Alpha/beta hydrolase</fullName>
    </submittedName>
</protein>
<comment type="caution">
    <text evidence="2">The sequence shown here is derived from an EMBL/GenBank/DDBJ whole genome shotgun (WGS) entry which is preliminary data.</text>
</comment>
<dbReference type="RefSeq" id="WP_176130152.1">
    <property type="nucleotide sequence ID" value="NZ_CADDZZ010000005.1"/>
</dbReference>
<reference evidence="2" key="1">
    <citation type="submission" date="2020-12" db="EMBL/GenBank/DDBJ databases">
        <title>Burkholderia cepacia complex in Mexico.</title>
        <authorList>
            <person name="Estrada P."/>
        </authorList>
    </citation>
    <scope>NUCLEOTIDE SEQUENCE</scope>
    <source>
        <strain evidence="2">871</strain>
    </source>
</reference>
<feature type="domain" description="AB hydrolase-1" evidence="1">
    <location>
        <begin position="7"/>
        <end position="236"/>
    </location>
</feature>
<keyword evidence="2" id="KW-0378">Hydrolase</keyword>
<dbReference type="Pfam" id="PF12697">
    <property type="entry name" value="Abhydrolase_6"/>
    <property type="match status" value="1"/>
</dbReference>
<evidence type="ECO:0000259" key="1">
    <source>
        <dbReference type="Pfam" id="PF12697"/>
    </source>
</evidence>
<dbReference type="AlphaFoldDB" id="A0A8I1ASJ0"/>
<dbReference type="Proteomes" id="UP000645612">
    <property type="component" value="Unassembled WGS sequence"/>
</dbReference>
<dbReference type="PANTHER" id="PTHR43689:SF8">
    <property type="entry name" value="ALPHA_BETA-HYDROLASES SUPERFAMILY PROTEIN"/>
    <property type="match status" value="1"/>
</dbReference>